<dbReference type="SUPFAM" id="SSF52047">
    <property type="entry name" value="RNI-like"/>
    <property type="match status" value="1"/>
</dbReference>
<feature type="compositionally biased region" description="Acidic residues" evidence="1">
    <location>
        <begin position="247"/>
        <end position="259"/>
    </location>
</feature>
<reference evidence="2" key="1">
    <citation type="journal article" date="2020" name="Fungal Divers.">
        <title>Resolving the Mortierellaceae phylogeny through synthesis of multi-gene phylogenetics and phylogenomics.</title>
        <authorList>
            <person name="Vandepol N."/>
            <person name="Liber J."/>
            <person name="Desiro A."/>
            <person name="Na H."/>
            <person name="Kennedy M."/>
            <person name="Barry K."/>
            <person name="Grigoriev I.V."/>
            <person name="Miller A.N."/>
            <person name="O'Donnell K."/>
            <person name="Stajich J.E."/>
            <person name="Bonito G."/>
        </authorList>
    </citation>
    <scope>NUCLEOTIDE SEQUENCE</scope>
    <source>
        <strain evidence="2">BC1065</strain>
    </source>
</reference>
<organism evidence="2 3">
    <name type="scientific">Actinomortierella ambigua</name>
    <dbReference type="NCBI Taxonomy" id="1343610"/>
    <lineage>
        <taxon>Eukaryota</taxon>
        <taxon>Fungi</taxon>
        <taxon>Fungi incertae sedis</taxon>
        <taxon>Mucoromycota</taxon>
        <taxon>Mortierellomycotina</taxon>
        <taxon>Mortierellomycetes</taxon>
        <taxon>Mortierellales</taxon>
        <taxon>Mortierellaceae</taxon>
        <taxon>Actinomortierella</taxon>
    </lineage>
</organism>
<dbReference type="EMBL" id="JAAAJB010000036">
    <property type="protein sequence ID" value="KAG0268999.1"/>
    <property type="molecule type" value="Genomic_DNA"/>
</dbReference>
<keyword evidence="3" id="KW-1185">Reference proteome</keyword>
<dbReference type="Gene3D" id="3.80.10.10">
    <property type="entry name" value="Ribonuclease Inhibitor"/>
    <property type="match status" value="1"/>
</dbReference>
<evidence type="ECO:0000313" key="2">
    <source>
        <dbReference type="EMBL" id="KAG0268999.1"/>
    </source>
</evidence>
<feature type="compositionally biased region" description="Basic and acidic residues" evidence="1">
    <location>
        <begin position="236"/>
        <end position="246"/>
    </location>
</feature>
<dbReference type="OrthoDB" id="2374315at2759"/>
<name>A0A9P6UCA8_9FUNG</name>
<dbReference type="InterPro" id="IPR032675">
    <property type="entry name" value="LRR_dom_sf"/>
</dbReference>
<gene>
    <name evidence="2" type="ORF">DFQ27_005104</name>
</gene>
<comment type="caution">
    <text evidence="2">The sequence shown here is derived from an EMBL/GenBank/DDBJ whole genome shotgun (WGS) entry which is preliminary data.</text>
</comment>
<sequence>MIDIDVVHHLLQLCPNIRRLELDHYRKDTYTLEYCNPRLEALAVTGGFDQQLTQSVTMRFRGLRSLTFGKIDGKDSIPLMIEMIQGLPNLDKIGLSGFSPKLVDEDYAKLIAAGPKGWQQVELAHVGQTTIAAVAKHSRTLEFLSIRCISGFDSRQLVDLLASSPRLRTFRMLTNIFDAKSFVDPDLATTTTMTTTTARTLRPWLCEATLTEFRAHIGDIPRPDLTFDLQDDLHGNTADKHDRHDEDADDTDDDGDDEWCAPRLREAYPGESIHLQQQVLARLGRLRQLRRLQLGLEDLDAAERDAIKYSANYQAPFHDWHYQDECLDMTLASGLGQLQSLRQLRYLNIGRMASRVGPEEVEWMVQHWPQLETLEGLCADEEEEAAWQLWVIAPHINTIRFHRIT</sequence>
<proteinExistence type="predicted"/>
<evidence type="ECO:0000256" key="1">
    <source>
        <dbReference type="SAM" id="MobiDB-lite"/>
    </source>
</evidence>
<evidence type="ECO:0000313" key="3">
    <source>
        <dbReference type="Proteomes" id="UP000807716"/>
    </source>
</evidence>
<dbReference type="AlphaFoldDB" id="A0A9P6UCA8"/>
<feature type="region of interest" description="Disordered" evidence="1">
    <location>
        <begin position="236"/>
        <end position="259"/>
    </location>
</feature>
<protein>
    <submittedName>
        <fullName evidence="2">Uncharacterized protein</fullName>
    </submittedName>
</protein>
<accession>A0A9P6UCA8</accession>
<dbReference type="Proteomes" id="UP000807716">
    <property type="component" value="Unassembled WGS sequence"/>
</dbReference>